<proteinExistence type="inferred from homology"/>
<dbReference type="EMBL" id="BMKR01000003">
    <property type="protein sequence ID" value="GGF66074.1"/>
    <property type="molecule type" value="Genomic_DNA"/>
</dbReference>
<dbReference type="RefSeq" id="WP_189022390.1">
    <property type="nucleotide sequence ID" value="NZ_BMKR01000003.1"/>
</dbReference>
<keyword evidence="1 4" id="KW-0805">Transcription regulation</keyword>
<evidence type="ECO:0000256" key="3">
    <source>
        <dbReference type="ARBA" id="ARBA00023163"/>
    </source>
</evidence>
<evidence type="ECO:0000313" key="6">
    <source>
        <dbReference type="Proteomes" id="UP000637643"/>
    </source>
</evidence>
<protein>
    <recommendedName>
        <fullName evidence="4">HTH-type transcriptional regulator</fullName>
    </recommendedName>
</protein>
<dbReference type="AlphaFoldDB" id="A0A917C1Z2"/>
<evidence type="ECO:0000256" key="1">
    <source>
        <dbReference type="ARBA" id="ARBA00023015"/>
    </source>
</evidence>
<dbReference type="GO" id="GO:0003677">
    <property type="term" value="F:DNA binding"/>
    <property type="evidence" value="ECO:0007669"/>
    <property type="project" value="UniProtKB-UniRule"/>
</dbReference>
<name>A0A917C1Z2_9BACL</name>
<dbReference type="InterPro" id="IPR052362">
    <property type="entry name" value="HTH-GbsR_regulator"/>
</dbReference>
<keyword evidence="6" id="KW-1185">Reference proteome</keyword>
<dbReference type="PANTHER" id="PTHR38465:SF1">
    <property type="entry name" value="HTH-TYPE TRANSCRIPTIONAL REGULATOR MJ1563-RELATED"/>
    <property type="match status" value="1"/>
</dbReference>
<dbReference type="Gene3D" id="1.10.10.10">
    <property type="entry name" value="Winged helix-like DNA-binding domain superfamily/Winged helix DNA-binding domain"/>
    <property type="match status" value="1"/>
</dbReference>
<organism evidence="5 6">
    <name type="scientific">Paenibacillus albidus</name>
    <dbReference type="NCBI Taxonomy" id="2041023"/>
    <lineage>
        <taxon>Bacteria</taxon>
        <taxon>Bacillati</taxon>
        <taxon>Bacillota</taxon>
        <taxon>Bacilli</taxon>
        <taxon>Bacillales</taxon>
        <taxon>Paenibacillaceae</taxon>
        <taxon>Paenibacillus</taxon>
    </lineage>
</organism>
<comment type="caution">
    <text evidence="5">The sequence shown here is derived from an EMBL/GenBank/DDBJ whole genome shotgun (WGS) entry which is preliminary data.</text>
</comment>
<accession>A0A917C1Z2</accession>
<dbReference type="SUPFAM" id="SSF46785">
    <property type="entry name" value="Winged helix' DNA-binding domain"/>
    <property type="match status" value="1"/>
</dbReference>
<reference evidence="5" key="1">
    <citation type="journal article" date="2014" name="Int. J. Syst. Evol. Microbiol.">
        <title>Complete genome sequence of Corynebacterium casei LMG S-19264T (=DSM 44701T), isolated from a smear-ripened cheese.</title>
        <authorList>
            <consortium name="US DOE Joint Genome Institute (JGI-PGF)"/>
            <person name="Walter F."/>
            <person name="Albersmeier A."/>
            <person name="Kalinowski J."/>
            <person name="Ruckert C."/>
        </authorList>
    </citation>
    <scope>NUCLEOTIDE SEQUENCE</scope>
    <source>
        <strain evidence="5">CGMCC 1.16134</strain>
    </source>
</reference>
<comment type="similarity">
    <text evidence="4">Belongs to the GbsR family.</text>
</comment>
<keyword evidence="2 4" id="KW-0238">DNA-binding</keyword>
<dbReference type="Proteomes" id="UP000637643">
    <property type="component" value="Unassembled WGS sequence"/>
</dbReference>
<sequence length="184" mass="21210">MKQAAFGEGNADLSPREQLLRPIIDAIAQTMDLYGSNYSFGQLYGIMFFEDKPMTLEEMKNTMNMSKSNMSYGVRSLMASRMVTKLAEKRERKDLYAAETDFFQAFKNFFTMKLQREIDVMQEALAAVMPELAALTQAPGTPEEERSSCLRDLDKLEHAVQYYEWLQRFVDGLEEGEYFGNLQK</sequence>
<dbReference type="InterPro" id="IPR026282">
    <property type="entry name" value="MJ1563"/>
</dbReference>
<dbReference type="PIRSF" id="PIRSF006707">
    <property type="entry name" value="MJ1563"/>
    <property type="match status" value="1"/>
</dbReference>
<dbReference type="InterPro" id="IPR036388">
    <property type="entry name" value="WH-like_DNA-bd_sf"/>
</dbReference>
<gene>
    <name evidence="5" type="ORF">GCM10010912_08920</name>
</gene>
<dbReference type="PANTHER" id="PTHR38465">
    <property type="entry name" value="HTH-TYPE TRANSCRIPTIONAL REGULATOR MJ1563-RELATED"/>
    <property type="match status" value="1"/>
</dbReference>
<dbReference type="InterPro" id="IPR036390">
    <property type="entry name" value="WH_DNA-bd_sf"/>
</dbReference>
<evidence type="ECO:0000256" key="2">
    <source>
        <dbReference type="ARBA" id="ARBA00023125"/>
    </source>
</evidence>
<evidence type="ECO:0000313" key="5">
    <source>
        <dbReference type="EMBL" id="GGF66074.1"/>
    </source>
</evidence>
<evidence type="ECO:0000256" key="4">
    <source>
        <dbReference type="PIRNR" id="PIRNR006707"/>
    </source>
</evidence>
<keyword evidence="3 4" id="KW-0804">Transcription</keyword>
<reference evidence="5" key="2">
    <citation type="submission" date="2020-09" db="EMBL/GenBank/DDBJ databases">
        <authorList>
            <person name="Sun Q."/>
            <person name="Zhou Y."/>
        </authorList>
    </citation>
    <scope>NUCLEOTIDE SEQUENCE</scope>
    <source>
        <strain evidence="5">CGMCC 1.16134</strain>
    </source>
</reference>